<accession>A0ABR7EAD7</accession>
<name>A0ABR7EAD7_9BACT</name>
<evidence type="ECO:0000256" key="5">
    <source>
        <dbReference type="ARBA" id="ARBA00022801"/>
    </source>
</evidence>
<organism evidence="6 7">
    <name type="scientific">Parabacteroides segnis</name>
    <dbReference type="NCBI Taxonomy" id="2763058"/>
    <lineage>
        <taxon>Bacteria</taxon>
        <taxon>Pseudomonadati</taxon>
        <taxon>Bacteroidota</taxon>
        <taxon>Bacteroidia</taxon>
        <taxon>Bacteroidales</taxon>
        <taxon>Tannerellaceae</taxon>
        <taxon>Parabacteroides</taxon>
    </lineage>
</organism>
<protein>
    <submittedName>
        <fullName evidence="6">DUF86 domain-containing protein</fullName>
    </submittedName>
</protein>
<evidence type="ECO:0000313" key="7">
    <source>
        <dbReference type="Proteomes" id="UP000644010"/>
    </source>
</evidence>
<evidence type="ECO:0000256" key="4">
    <source>
        <dbReference type="ARBA" id="ARBA00022741"/>
    </source>
</evidence>
<dbReference type="Proteomes" id="UP000644010">
    <property type="component" value="Unassembled WGS sequence"/>
</dbReference>
<reference evidence="6 7" key="1">
    <citation type="submission" date="2020-08" db="EMBL/GenBank/DDBJ databases">
        <title>Genome public.</title>
        <authorList>
            <person name="Liu C."/>
            <person name="Sun Q."/>
        </authorList>
    </citation>
    <scope>NUCLEOTIDE SEQUENCE [LARGE SCALE GENOMIC DNA]</scope>
    <source>
        <strain evidence="6 7">BX2</strain>
    </source>
</reference>
<keyword evidence="4" id="KW-0547">Nucleotide-binding</keyword>
<keyword evidence="3" id="KW-0540">Nuclease</keyword>
<dbReference type="EMBL" id="JACOOI010000071">
    <property type="protein sequence ID" value="MBC5646628.1"/>
    <property type="molecule type" value="Genomic_DNA"/>
</dbReference>
<dbReference type="PANTHER" id="PTHR34139:SF1">
    <property type="entry name" value="RNASE MJ1380-RELATED"/>
    <property type="match status" value="1"/>
</dbReference>
<evidence type="ECO:0000256" key="2">
    <source>
        <dbReference type="ARBA" id="ARBA00022649"/>
    </source>
</evidence>
<sequence>MDEYIEKHLYDVLLSINDVESYFDDAPKLFEEFRKDTLRQRAVERNVEIMGEAVNRILKIDPTFILPNARAIVNTRNKVIHGYDSITTEFLWGLIIKHIPALKKDVLDLLNHPQ</sequence>
<dbReference type="RefSeq" id="WP_186962050.1">
    <property type="nucleotide sequence ID" value="NZ_JACOOI010000071.1"/>
</dbReference>
<gene>
    <name evidence="6" type="ORF">H8S77_27630</name>
</gene>
<proteinExistence type="predicted"/>
<evidence type="ECO:0000256" key="3">
    <source>
        <dbReference type="ARBA" id="ARBA00022722"/>
    </source>
</evidence>
<keyword evidence="7" id="KW-1185">Reference proteome</keyword>
<evidence type="ECO:0000256" key="1">
    <source>
        <dbReference type="ARBA" id="ARBA00022553"/>
    </source>
</evidence>
<dbReference type="Pfam" id="PF01934">
    <property type="entry name" value="HepT-like"/>
    <property type="match status" value="1"/>
</dbReference>
<keyword evidence="1" id="KW-0597">Phosphoprotein</keyword>
<dbReference type="PANTHER" id="PTHR34139">
    <property type="entry name" value="UPF0331 PROTEIN MJ0127"/>
    <property type="match status" value="1"/>
</dbReference>
<comment type="caution">
    <text evidence="6">The sequence shown here is derived from an EMBL/GenBank/DDBJ whole genome shotgun (WGS) entry which is preliminary data.</text>
</comment>
<keyword evidence="5" id="KW-0378">Hydrolase</keyword>
<keyword evidence="2" id="KW-1277">Toxin-antitoxin system</keyword>
<evidence type="ECO:0000313" key="6">
    <source>
        <dbReference type="EMBL" id="MBC5646628.1"/>
    </source>
</evidence>
<dbReference type="InterPro" id="IPR051813">
    <property type="entry name" value="HepT_RNase_toxin"/>
</dbReference>
<dbReference type="InterPro" id="IPR008201">
    <property type="entry name" value="HepT-like"/>
</dbReference>